<comment type="cofactor">
    <cofactor evidence="1">
        <name>pyridoxal 5'-phosphate</name>
        <dbReference type="ChEBI" id="CHEBI:597326"/>
    </cofactor>
</comment>
<dbReference type="GO" id="GO:0004015">
    <property type="term" value="F:adenosylmethionine-8-amino-7-oxononanoate transaminase activity"/>
    <property type="evidence" value="ECO:0007669"/>
    <property type="project" value="TreeGrafter"/>
</dbReference>
<dbReference type="PANTHER" id="PTHR42684">
    <property type="entry name" value="ADENOSYLMETHIONINE-8-AMINO-7-OXONONANOATE AMINOTRANSFERASE"/>
    <property type="match status" value="1"/>
</dbReference>
<keyword evidence="8" id="KW-1185">Reference proteome</keyword>
<dbReference type="GO" id="GO:0030170">
    <property type="term" value="F:pyridoxal phosphate binding"/>
    <property type="evidence" value="ECO:0007669"/>
    <property type="project" value="InterPro"/>
</dbReference>
<dbReference type="InterPro" id="IPR015424">
    <property type="entry name" value="PyrdxlP-dep_Trfase"/>
</dbReference>
<dbReference type="Gene3D" id="3.40.640.10">
    <property type="entry name" value="Type I PLP-dependent aspartate aminotransferase-like (Major domain)"/>
    <property type="match status" value="1"/>
</dbReference>
<keyword evidence="5 6" id="KW-0663">Pyridoxal phosphate</keyword>
<sequence>MDTLHLGANSLESYWMPFTANRDFKRNPELVTGASGMYYTTRDGKPLLDGIAGLWCVNAGHGHPKIVEAIQKQAAQLDFASSFGFGHPLAFEYANRLISVAPEGLDHVFFTNSGSEATDTALKLALAYHHARGQGQRQRIIGRQRGYHGVGFGGLSAAGMGPHKRQFGMLLPGAAHMPHTHDPSRNAFSLGQPAHGAEIADTLEQMLQTYDPLTVAAVIVEPVAGSTGVLVPPIGYLERLRDICTRHGILLIFDEVVTGFGRLGHAFAAHRFNVTPDLIAIAKGMTNGAVPMGGVITSGEIYHTLMDSAAHGAVELSHGYTYSGHPLASAAALAALNVYIEEGVFEHAAAIEPLWQNRVHEMKGLPDVVDIRNLGLLAGIELGTDVANGKAIAKKVYDYCFERGVLIRPVANTIVLSPPLIISEEEIDVLFSTLAAALEAAGSQL</sequence>
<dbReference type="EMBL" id="BMZO01000006">
    <property type="protein sequence ID" value="GHC72963.1"/>
    <property type="molecule type" value="Genomic_DNA"/>
</dbReference>
<reference evidence="7" key="2">
    <citation type="submission" date="2020-09" db="EMBL/GenBank/DDBJ databases">
        <authorList>
            <person name="Sun Q."/>
            <person name="Kim S."/>
        </authorList>
    </citation>
    <scope>NUCLEOTIDE SEQUENCE</scope>
    <source>
        <strain evidence="7">KCTC 42097</strain>
    </source>
</reference>
<dbReference type="InterPro" id="IPR015421">
    <property type="entry name" value="PyrdxlP-dep_Trfase_major"/>
</dbReference>
<dbReference type="InterPro" id="IPR049704">
    <property type="entry name" value="Aminotrans_3_PPA_site"/>
</dbReference>
<keyword evidence="3 7" id="KW-0032">Aminotransferase</keyword>
<evidence type="ECO:0000313" key="7">
    <source>
        <dbReference type="EMBL" id="GHC72963.1"/>
    </source>
</evidence>
<evidence type="ECO:0000256" key="6">
    <source>
        <dbReference type="RuleBase" id="RU003560"/>
    </source>
</evidence>
<dbReference type="SUPFAM" id="SSF53383">
    <property type="entry name" value="PLP-dependent transferases"/>
    <property type="match status" value="1"/>
</dbReference>
<organism evidence="7 8">
    <name type="scientific">Limoniibacter endophyticus</name>
    <dbReference type="NCBI Taxonomy" id="1565040"/>
    <lineage>
        <taxon>Bacteria</taxon>
        <taxon>Pseudomonadati</taxon>
        <taxon>Pseudomonadota</taxon>
        <taxon>Alphaproteobacteria</taxon>
        <taxon>Hyphomicrobiales</taxon>
        <taxon>Bartonellaceae</taxon>
        <taxon>Limoniibacter</taxon>
    </lineage>
</organism>
<dbReference type="PROSITE" id="PS00600">
    <property type="entry name" value="AA_TRANSFER_CLASS_3"/>
    <property type="match status" value="1"/>
</dbReference>
<dbReference type="Pfam" id="PF00202">
    <property type="entry name" value="Aminotran_3"/>
    <property type="match status" value="1"/>
</dbReference>
<dbReference type="PANTHER" id="PTHR42684:SF1">
    <property type="entry name" value="BETA-ALANINE--PYRUVATE AMINOTRANSFERASE"/>
    <property type="match status" value="1"/>
</dbReference>
<protein>
    <submittedName>
        <fullName evidence="7">Aspartate aminotransferase family protein</fullName>
    </submittedName>
</protein>
<evidence type="ECO:0000256" key="1">
    <source>
        <dbReference type="ARBA" id="ARBA00001933"/>
    </source>
</evidence>
<evidence type="ECO:0000256" key="5">
    <source>
        <dbReference type="ARBA" id="ARBA00022898"/>
    </source>
</evidence>
<dbReference type="CDD" id="cd00610">
    <property type="entry name" value="OAT_like"/>
    <property type="match status" value="1"/>
</dbReference>
<dbReference type="GO" id="GO:0009102">
    <property type="term" value="P:biotin biosynthetic process"/>
    <property type="evidence" value="ECO:0007669"/>
    <property type="project" value="TreeGrafter"/>
</dbReference>
<evidence type="ECO:0000313" key="8">
    <source>
        <dbReference type="Proteomes" id="UP000641137"/>
    </source>
</evidence>
<dbReference type="InterPro" id="IPR005814">
    <property type="entry name" value="Aminotrans_3"/>
</dbReference>
<proteinExistence type="inferred from homology"/>
<gene>
    <name evidence="7" type="ORF">GCM10010136_21040</name>
</gene>
<dbReference type="FunFam" id="3.40.640.10:FF:000014">
    <property type="entry name" value="Adenosylmethionine-8-amino-7-oxononanoate aminotransferase, probable"/>
    <property type="match status" value="1"/>
</dbReference>
<dbReference type="InterPro" id="IPR015422">
    <property type="entry name" value="PyrdxlP-dep_Trfase_small"/>
</dbReference>
<evidence type="ECO:0000256" key="4">
    <source>
        <dbReference type="ARBA" id="ARBA00022679"/>
    </source>
</evidence>
<evidence type="ECO:0000256" key="2">
    <source>
        <dbReference type="ARBA" id="ARBA00008954"/>
    </source>
</evidence>
<comment type="similarity">
    <text evidence="2 6">Belongs to the class-III pyridoxal-phosphate-dependent aminotransferase family.</text>
</comment>
<reference evidence="7" key="1">
    <citation type="journal article" date="2014" name="Int. J. Syst. Evol. Microbiol.">
        <title>Complete genome sequence of Corynebacterium casei LMG S-19264T (=DSM 44701T), isolated from a smear-ripened cheese.</title>
        <authorList>
            <consortium name="US DOE Joint Genome Institute (JGI-PGF)"/>
            <person name="Walter F."/>
            <person name="Albersmeier A."/>
            <person name="Kalinowski J."/>
            <person name="Ruckert C."/>
        </authorList>
    </citation>
    <scope>NUCLEOTIDE SEQUENCE</scope>
    <source>
        <strain evidence="7">KCTC 42097</strain>
    </source>
</reference>
<dbReference type="RefSeq" id="WP_210310887.1">
    <property type="nucleotide sequence ID" value="NZ_BMZO01000006.1"/>
</dbReference>
<dbReference type="PIRSF" id="PIRSF000521">
    <property type="entry name" value="Transaminase_4ab_Lys_Orn"/>
    <property type="match status" value="1"/>
</dbReference>
<dbReference type="Gene3D" id="3.90.1150.10">
    <property type="entry name" value="Aspartate Aminotransferase, domain 1"/>
    <property type="match status" value="1"/>
</dbReference>
<keyword evidence="4" id="KW-0808">Transferase</keyword>
<dbReference type="Proteomes" id="UP000641137">
    <property type="component" value="Unassembled WGS sequence"/>
</dbReference>
<dbReference type="AlphaFoldDB" id="A0A8J3DHX5"/>
<comment type="caution">
    <text evidence="7">The sequence shown here is derived from an EMBL/GenBank/DDBJ whole genome shotgun (WGS) entry which is preliminary data.</text>
</comment>
<name>A0A8J3DHX5_9HYPH</name>
<evidence type="ECO:0000256" key="3">
    <source>
        <dbReference type="ARBA" id="ARBA00022576"/>
    </source>
</evidence>
<accession>A0A8J3DHX5</accession>